<gene>
    <name evidence="1" type="ORF">HU772_008460</name>
</gene>
<evidence type="ECO:0000313" key="2">
    <source>
        <dbReference type="Proteomes" id="UP000633418"/>
    </source>
</evidence>
<keyword evidence="2" id="KW-1185">Reference proteome</keyword>
<dbReference type="Proteomes" id="UP000633418">
    <property type="component" value="Chromosome"/>
</dbReference>
<name>A0A9E6Q192_9PSED</name>
<dbReference type="EMBL" id="CP077095">
    <property type="protein sequence ID" value="QXI40091.1"/>
    <property type="molecule type" value="Genomic_DNA"/>
</dbReference>
<organism evidence="1 2">
    <name type="scientific">Pseudomonas xantholysinigenes</name>
    <dbReference type="NCBI Taxonomy" id="2745490"/>
    <lineage>
        <taxon>Bacteria</taxon>
        <taxon>Pseudomonadati</taxon>
        <taxon>Pseudomonadota</taxon>
        <taxon>Gammaproteobacteria</taxon>
        <taxon>Pseudomonadales</taxon>
        <taxon>Pseudomonadaceae</taxon>
        <taxon>Pseudomonas</taxon>
    </lineage>
</organism>
<reference evidence="1 2" key="2">
    <citation type="journal article" date="2021" name="Microorganisms">
        <title>The Ever-Expanding Pseudomonas Genus: Description of 43 New Species and Partition of the Pseudomonas putida Group.</title>
        <authorList>
            <person name="Girard L."/>
            <person name="Lood C."/>
            <person name="Hofte M."/>
            <person name="Vandamme P."/>
            <person name="Rokni-Zadeh H."/>
            <person name="van Noort V."/>
            <person name="Lavigne R."/>
            <person name="De Mot R."/>
        </authorList>
    </citation>
    <scope>NUCLEOTIDE SEQUENCE [LARGE SCALE GENOMIC DNA]</scope>
    <source>
        <strain evidence="1 2">RW9S1A</strain>
    </source>
</reference>
<accession>A0A9E6Q192</accession>
<reference evidence="1 2" key="1">
    <citation type="journal article" date="2020" name="Microorganisms">
        <title>Reliable Identification of Environmental Pseudomonas Isolates Using the rpoD Gene.</title>
        <authorList>
            <consortium name="The Broad Institute Genome Sequencing Platform"/>
            <person name="Girard L."/>
            <person name="Lood C."/>
            <person name="Rokni-Zadeh H."/>
            <person name="van Noort V."/>
            <person name="Lavigne R."/>
            <person name="De Mot R."/>
        </authorList>
    </citation>
    <scope>NUCLEOTIDE SEQUENCE [LARGE SCALE GENOMIC DNA]</scope>
    <source>
        <strain evidence="1 2">RW9S1A</strain>
    </source>
</reference>
<dbReference type="KEGG" id="pxn:HU772_008460"/>
<evidence type="ECO:0000313" key="1">
    <source>
        <dbReference type="EMBL" id="QXI40091.1"/>
    </source>
</evidence>
<protein>
    <submittedName>
        <fullName evidence="1">Uncharacterized protein</fullName>
    </submittedName>
</protein>
<dbReference type="AlphaFoldDB" id="A0A9E6Q192"/>
<dbReference type="RefSeq" id="WP_186659861.1">
    <property type="nucleotide sequence ID" value="NZ_CP077095.1"/>
</dbReference>
<sequence length="239" mass="27562">MNTIDFFIRQELQPSLLQLSDLELRYDARLEVTFRSGRIWSQEISPNLVDGGYELVVKWPDAKLCVAVAKELVEKYPEYYASEDFQLLLQYERLGMAISKKHVVQMLESPSRFTYEVNFTWMQQYHANLGKYWLHSIAPVQNSEDDWDSAVFMNFTSVTVPTTLTDLREAAVRRRYALLQHGIGIYAPGKTPILYTNAKGQYVEHPELGVVPTGLQYLDFSQWDGTNQDYSQGDLKQTG</sequence>
<proteinExistence type="predicted"/>